<evidence type="ECO:0000256" key="1">
    <source>
        <dbReference type="ARBA" id="ARBA00022737"/>
    </source>
</evidence>
<dbReference type="PROSITE" id="PS50297">
    <property type="entry name" value="ANK_REP_REGION"/>
    <property type="match status" value="1"/>
</dbReference>
<organism evidence="6 7">
    <name type="scientific">Prorocentrum cordatum</name>
    <dbReference type="NCBI Taxonomy" id="2364126"/>
    <lineage>
        <taxon>Eukaryota</taxon>
        <taxon>Sar</taxon>
        <taxon>Alveolata</taxon>
        <taxon>Dinophyceae</taxon>
        <taxon>Prorocentrales</taxon>
        <taxon>Prorocentraceae</taxon>
        <taxon>Prorocentrum</taxon>
    </lineage>
</organism>
<dbReference type="SUPFAM" id="SSF48403">
    <property type="entry name" value="Ankyrin repeat"/>
    <property type="match status" value="1"/>
</dbReference>
<feature type="signal peptide" evidence="5">
    <location>
        <begin position="1"/>
        <end position="22"/>
    </location>
</feature>
<feature type="repeat" description="ANK" evidence="3">
    <location>
        <begin position="382"/>
        <end position="417"/>
    </location>
</feature>
<feature type="non-terminal residue" evidence="6">
    <location>
        <position position="489"/>
    </location>
</feature>
<feature type="region of interest" description="Disordered" evidence="4">
    <location>
        <begin position="171"/>
        <end position="218"/>
    </location>
</feature>
<proteinExistence type="predicted"/>
<evidence type="ECO:0000256" key="3">
    <source>
        <dbReference type="PROSITE-ProRule" id="PRU00023"/>
    </source>
</evidence>
<dbReference type="SMART" id="SM00248">
    <property type="entry name" value="ANK"/>
    <property type="match status" value="2"/>
</dbReference>
<dbReference type="PROSITE" id="PS50088">
    <property type="entry name" value="ANK_REPEAT"/>
    <property type="match status" value="1"/>
</dbReference>
<gene>
    <name evidence="6" type="ORF">PCOR1329_LOCUS56640</name>
</gene>
<feature type="region of interest" description="Disordered" evidence="4">
    <location>
        <begin position="117"/>
        <end position="141"/>
    </location>
</feature>
<dbReference type="InterPro" id="IPR002110">
    <property type="entry name" value="Ankyrin_rpt"/>
</dbReference>
<dbReference type="Proteomes" id="UP001189429">
    <property type="component" value="Unassembled WGS sequence"/>
</dbReference>
<keyword evidence="7" id="KW-1185">Reference proteome</keyword>
<keyword evidence="2 3" id="KW-0040">ANK repeat</keyword>
<accession>A0ABN9VC09</accession>
<evidence type="ECO:0000313" key="7">
    <source>
        <dbReference type="Proteomes" id="UP001189429"/>
    </source>
</evidence>
<evidence type="ECO:0000256" key="2">
    <source>
        <dbReference type="ARBA" id="ARBA00023043"/>
    </source>
</evidence>
<feature type="chain" id="PRO_5046773232" evidence="5">
    <location>
        <begin position="23"/>
        <end position="489"/>
    </location>
</feature>
<evidence type="ECO:0000256" key="5">
    <source>
        <dbReference type="SAM" id="SignalP"/>
    </source>
</evidence>
<name>A0ABN9VC09_9DINO</name>
<evidence type="ECO:0000313" key="6">
    <source>
        <dbReference type="EMBL" id="CAK0870573.1"/>
    </source>
</evidence>
<dbReference type="Pfam" id="PF00023">
    <property type="entry name" value="Ank"/>
    <property type="match status" value="1"/>
</dbReference>
<evidence type="ECO:0000256" key="4">
    <source>
        <dbReference type="SAM" id="MobiDB-lite"/>
    </source>
</evidence>
<dbReference type="Gene3D" id="1.25.40.20">
    <property type="entry name" value="Ankyrin repeat-containing domain"/>
    <property type="match status" value="1"/>
</dbReference>
<dbReference type="PANTHER" id="PTHR24171">
    <property type="entry name" value="ANKYRIN REPEAT DOMAIN-CONTAINING PROTEIN 39-RELATED"/>
    <property type="match status" value="1"/>
</dbReference>
<keyword evidence="5" id="KW-0732">Signal</keyword>
<protein>
    <submittedName>
        <fullName evidence="6">Uncharacterized protein</fullName>
    </submittedName>
</protein>
<keyword evidence="1" id="KW-0677">Repeat</keyword>
<feature type="region of interest" description="Disordered" evidence="4">
    <location>
        <begin position="274"/>
        <end position="300"/>
    </location>
</feature>
<dbReference type="InterPro" id="IPR036770">
    <property type="entry name" value="Ankyrin_rpt-contain_sf"/>
</dbReference>
<sequence length="489" mass="51824">MSGCTFILVCFYGLSSMGFARSNLLRCLHVCVGQDREGRDFKDAQWPEEPSYEETEGEAAHWATRKNKLDARIMLTARMLPSPVKEELHSEGEGAKASAGLADDARMAELRAQAIRIERREDEAGRGGPEGGGSAQDAEIDPRAVARYLADVRGSSGAGPSQAGARAHLETVAKGSGRRRDHEAEYIFTKRARDRGNGAPKQGKGKGRSSGQPGAPRYADVVKGDLVACQVKGALEEKGIKLCERGADAVAAHVREGGGLDDCLVRGGVRQVRGASTSSVAESRVPSGSGIPPPPADDQGVDKTRAMFKAVSRGHASELRAALRRVGDVTVNVPGLDHGSFMQAALDVHRQRSAGGPQPPQTLELVSCLLQAKCSPNAPAADGKTPLHMAIQHHASMSPIVARLLLSASADLNARDATQRTPLDYVHEQSVDSGSPAIRQLMDEVTERPTVAVGVVEEESVLGAAFADAENDKVCFFTETSVGVFSVRA</sequence>
<dbReference type="PANTHER" id="PTHR24171:SF8">
    <property type="entry name" value="BRCA1-ASSOCIATED RING DOMAIN PROTEIN 1"/>
    <property type="match status" value="1"/>
</dbReference>
<reference evidence="6" key="1">
    <citation type="submission" date="2023-10" db="EMBL/GenBank/DDBJ databases">
        <authorList>
            <person name="Chen Y."/>
            <person name="Shah S."/>
            <person name="Dougan E. K."/>
            <person name="Thang M."/>
            <person name="Chan C."/>
        </authorList>
    </citation>
    <scope>NUCLEOTIDE SEQUENCE [LARGE SCALE GENOMIC DNA]</scope>
</reference>
<dbReference type="EMBL" id="CAUYUJ010016975">
    <property type="protein sequence ID" value="CAK0870573.1"/>
    <property type="molecule type" value="Genomic_DNA"/>
</dbReference>
<comment type="caution">
    <text evidence="6">The sequence shown here is derived from an EMBL/GenBank/DDBJ whole genome shotgun (WGS) entry which is preliminary data.</text>
</comment>